<dbReference type="InterPro" id="IPR039801">
    <property type="entry name" value="EPS8-like"/>
</dbReference>
<reference evidence="2" key="1">
    <citation type="submission" date="2023-07" db="EMBL/GenBank/DDBJ databases">
        <authorList>
            <person name="Stuckert A."/>
        </authorList>
    </citation>
    <scope>NUCLEOTIDE SEQUENCE</scope>
</reference>
<evidence type="ECO:0000259" key="1">
    <source>
        <dbReference type="Pfam" id="PF22975"/>
    </source>
</evidence>
<accession>A0ABN9LP25</accession>
<dbReference type="EMBL" id="CAUEEQ010021815">
    <property type="protein sequence ID" value="CAJ0943915.1"/>
    <property type="molecule type" value="Genomic_DNA"/>
</dbReference>
<gene>
    <name evidence="2" type="ORF">RIMI_LOCUS10180885</name>
</gene>
<sequence length="181" mass="20707">GVLTLRAKPPHQEEFVDCFQKFKHGFNLLAKLKPHIQNPSAAELVHFLFTPLSMMLEATGGPELAKSVVSPLLIKDAIDFLHFVLNAEEKNLWFSLGDTWSKTRVEWPKDQFIPPYIPRFRNGWEPPLLTFGNFKEPERDQLVEVLSGPAETKLEPRGFSPAFSRNLDLAPLSRNSYFYNP</sequence>
<name>A0ABN9LP25_9NEOB</name>
<dbReference type="InterPro" id="IPR055093">
    <property type="entry name" value="EPS8_2nd"/>
</dbReference>
<protein>
    <recommendedName>
        <fullName evidence="1">EPS8 spectrin-like domain-containing protein</fullName>
    </recommendedName>
</protein>
<dbReference type="PANTHER" id="PTHR12287:SF21">
    <property type="entry name" value="EPIDERMAL GROWTH FACTOR RECEPTOR KINASE SUBSTRATE 8"/>
    <property type="match status" value="1"/>
</dbReference>
<keyword evidence="3" id="KW-1185">Reference proteome</keyword>
<dbReference type="PANTHER" id="PTHR12287">
    <property type="entry name" value="EPIDERMAL GROWTH FACTOR RECEPTOR KINASE SUBSTRATE EPS8-RELATED PROTEIN"/>
    <property type="match status" value="1"/>
</dbReference>
<dbReference type="Pfam" id="PF22975">
    <property type="entry name" value="EPS8_2nd"/>
    <property type="match status" value="1"/>
</dbReference>
<feature type="non-terminal residue" evidence="2">
    <location>
        <position position="1"/>
    </location>
</feature>
<feature type="domain" description="EPS8 spectrin-like" evidence="1">
    <location>
        <begin position="4"/>
        <end position="108"/>
    </location>
</feature>
<evidence type="ECO:0000313" key="2">
    <source>
        <dbReference type="EMBL" id="CAJ0943915.1"/>
    </source>
</evidence>
<organism evidence="2 3">
    <name type="scientific">Ranitomeya imitator</name>
    <name type="common">mimic poison frog</name>
    <dbReference type="NCBI Taxonomy" id="111125"/>
    <lineage>
        <taxon>Eukaryota</taxon>
        <taxon>Metazoa</taxon>
        <taxon>Chordata</taxon>
        <taxon>Craniata</taxon>
        <taxon>Vertebrata</taxon>
        <taxon>Euteleostomi</taxon>
        <taxon>Amphibia</taxon>
        <taxon>Batrachia</taxon>
        <taxon>Anura</taxon>
        <taxon>Neobatrachia</taxon>
        <taxon>Hyloidea</taxon>
        <taxon>Dendrobatidae</taxon>
        <taxon>Dendrobatinae</taxon>
        <taxon>Ranitomeya</taxon>
    </lineage>
</organism>
<evidence type="ECO:0000313" key="3">
    <source>
        <dbReference type="Proteomes" id="UP001176940"/>
    </source>
</evidence>
<dbReference type="Proteomes" id="UP001176940">
    <property type="component" value="Unassembled WGS sequence"/>
</dbReference>
<proteinExistence type="predicted"/>
<comment type="caution">
    <text evidence="2">The sequence shown here is derived from an EMBL/GenBank/DDBJ whole genome shotgun (WGS) entry which is preliminary data.</text>
</comment>